<dbReference type="PANTHER" id="PTHR44305">
    <property type="entry name" value="SI:DKEY-192D15.2-RELATED"/>
    <property type="match status" value="1"/>
</dbReference>
<sequence length="311" mass="35297">MSGPIVVRLPRKISKSQFLSMGAISWVYRITESIVIKYSRDVGAGEIERENAIYDIFEQHSPCPYVMQSFYRTVNVNFLPFMLANLDNRLQRNQRREKHKVLQVLRIEDRHLIERWAAELCAAVAWLESLGLVHGDLRPPNILFDERDHLKLTDFDCVARIGDASYGDAPPWARLYPDPLTGNGHWGLYGPKTEQFAIASLLYCMTRGHEPYGHPEEDDPELDVVRLFKEGVFPLVNAEGDMLDSIIDGCWAGKFESIKDLAEAAAQLPGAVDMGAAATFSTEYCTQKRNECYQLVQKGLLEMDPKEEEEA</sequence>
<evidence type="ECO:0000259" key="1">
    <source>
        <dbReference type="PROSITE" id="PS50011"/>
    </source>
</evidence>
<protein>
    <recommendedName>
        <fullName evidence="1">Protein kinase domain-containing protein</fullName>
    </recommendedName>
</protein>
<evidence type="ECO:0000313" key="3">
    <source>
        <dbReference type="Proteomes" id="UP001628179"/>
    </source>
</evidence>
<name>A0ABQ0G2X6_9PEZI</name>
<dbReference type="GeneID" id="98173063"/>
<dbReference type="Pfam" id="PF00069">
    <property type="entry name" value="Pkinase"/>
    <property type="match status" value="1"/>
</dbReference>
<comment type="caution">
    <text evidence="2">The sequence shown here is derived from an EMBL/GenBank/DDBJ whole genome shotgun (WGS) entry which is preliminary data.</text>
</comment>
<gene>
    <name evidence="2" type="ORF">MFIFM68171_02318</name>
</gene>
<dbReference type="SMART" id="SM00220">
    <property type="entry name" value="S_TKc"/>
    <property type="match status" value="1"/>
</dbReference>
<feature type="domain" description="Protein kinase" evidence="1">
    <location>
        <begin position="13"/>
        <end position="311"/>
    </location>
</feature>
<proteinExistence type="predicted"/>
<dbReference type="InterPro" id="IPR011009">
    <property type="entry name" value="Kinase-like_dom_sf"/>
</dbReference>
<dbReference type="PANTHER" id="PTHR44305:SF24">
    <property type="entry name" value="TYROSINE-PROTEIN KINASE C03B1.5-RELATED"/>
    <property type="match status" value="1"/>
</dbReference>
<dbReference type="InterPro" id="IPR053083">
    <property type="entry name" value="TF_kinase-domain_protein"/>
</dbReference>
<dbReference type="RefSeq" id="XP_070913841.1">
    <property type="nucleotide sequence ID" value="XM_071057740.1"/>
</dbReference>
<reference evidence="2 3" key="1">
    <citation type="submission" date="2024-09" db="EMBL/GenBank/DDBJ databases">
        <title>Itraconazole resistance in Madurella fahalii resulting from another homologue of gene encoding cytochrome P450 14-alpha sterol demethylase (CYP51).</title>
        <authorList>
            <person name="Yoshioka I."/>
            <person name="Fahal A.H."/>
            <person name="Kaneko S."/>
            <person name="Yaguchi T."/>
        </authorList>
    </citation>
    <scope>NUCLEOTIDE SEQUENCE [LARGE SCALE GENOMIC DNA]</scope>
    <source>
        <strain evidence="2 3">IFM 68171</strain>
    </source>
</reference>
<evidence type="ECO:0000313" key="2">
    <source>
        <dbReference type="EMBL" id="GAB1312108.1"/>
    </source>
</evidence>
<dbReference type="SUPFAM" id="SSF56112">
    <property type="entry name" value="Protein kinase-like (PK-like)"/>
    <property type="match status" value="1"/>
</dbReference>
<dbReference type="PROSITE" id="PS50011">
    <property type="entry name" value="PROTEIN_KINASE_DOM"/>
    <property type="match status" value="1"/>
</dbReference>
<dbReference type="Gene3D" id="1.10.510.10">
    <property type="entry name" value="Transferase(Phosphotransferase) domain 1"/>
    <property type="match status" value="1"/>
</dbReference>
<organism evidence="2 3">
    <name type="scientific">Madurella fahalii</name>
    <dbReference type="NCBI Taxonomy" id="1157608"/>
    <lineage>
        <taxon>Eukaryota</taxon>
        <taxon>Fungi</taxon>
        <taxon>Dikarya</taxon>
        <taxon>Ascomycota</taxon>
        <taxon>Pezizomycotina</taxon>
        <taxon>Sordariomycetes</taxon>
        <taxon>Sordariomycetidae</taxon>
        <taxon>Sordariales</taxon>
        <taxon>Sordariales incertae sedis</taxon>
        <taxon>Madurella</taxon>
    </lineage>
</organism>
<accession>A0ABQ0G2X6</accession>
<dbReference type="Proteomes" id="UP001628179">
    <property type="component" value="Unassembled WGS sequence"/>
</dbReference>
<dbReference type="InterPro" id="IPR000719">
    <property type="entry name" value="Prot_kinase_dom"/>
</dbReference>
<dbReference type="EMBL" id="BAAFSV010000001">
    <property type="protein sequence ID" value="GAB1312108.1"/>
    <property type="molecule type" value="Genomic_DNA"/>
</dbReference>
<keyword evidence="3" id="KW-1185">Reference proteome</keyword>